<comment type="similarity">
    <text evidence="5 17">Belongs to the folylpolyglutamate synthase family.</text>
</comment>
<name>A0AAD9NDQ1_RIDPI</name>
<dbReference type="Proteomes" id="UP001209878">
    <property type="component" value="Unassembled WGS sequence"/>
</dbReference>
<evidence type="ECO:0000256" key="3">
    <source>
        <dbReference type="ARBA" id="ARBA00004496"/>
    </source>
</evidence>
<evidence type="ECO:0000256" key="1">
    <source>
        <dbReference type="ARBA" id="ARBA00004273"/>
    </source>
</evidence>
<evidence type="ECO:0000256" key="6">
    <source>
        <dbReference type="ARBA" id="ARBA00022490"/>
    </source>
</evidence>
<keyword evidence="15" id="KW-0472">Membrane</keyword>
<keyword evidence="6" id="KW-0963">Cytoplasm</keyword>
<dbReference type="PROSITE" id="PS01011">
    <property type="entry name" value="FOLYLPOLYGLU_SYNT_1"/>
    <property type="match status" value="1"/>
</dbReference>
<dbReference type="SUPFAM" id="SSF53244">
    <property type="entry name" value="MurD-like peptide ligases, peptide-binding domain"/>
    <property type="match status" value="1"/>
</dbReference>
<comment type="subcellular location">
    <subcellularLocation>
        <location evidence="3">Cytoplasm</location>
    </subcellularLocation>
    <subcellularLocation>
        <location evidence="1">Mitochondrion inner membrane</location>
    </subcellularLocation>
    <subcellularLocation>
        <location evidence="2">Mitochondrion matrix</location>
    </subcellularLocation>
</comment>
<feature type="binding site" evidence="19">
    <location>
        <position position="223"/>
    </location>
    <ligand>
        <name>Mg(2+)</name>
        <dbReference type="ChEBI" id="CHEBI:18420"/>
        <label>1</label>
    </ligand>
</feature>
<dbReference type="InterPro" id="IPR036565">
    <property type="entry name" value="Mur-like_cat_sf"/>
</dbReference>
<dbReference type="GO" id="GO:0005524">
    <property type="term" value="F:ATP binding"/>
    <property type="evidence" value="ECO:0007669"/>
    <property type="project" value="UniProtKB-KW"/>
</dbReference>
<dbReference type="PANTHER" id="PTHR11136">
    <property type="entry name" value="FOLYLPOLYGLUTAMATE SYNTHASE-RELATED"/>
    <property type="match status" value="1"/>
</dbReference>
<dbReference type="GO" id="GO:0004326">
    <property type="term" value="F:tetrahydrofolylpolyglutamate synthase activity"/>
    <property type="evidence" value="ECO:0007669"/>
    <property type="project" value="UniProtKB-EC"/>
</dbReference>
<dbReference type="SUPFAM" id="SSF53623">
    <property type="entry name" value="MurD-like peptide ligases, catalytic domain"/>
    <property type="match status" value="1"/>
</dbReference>
<dbReference type="Gene3D" id="3.40.1190.10">
    <property type="entry name" value="Mur-like, catalytic domain"/>
    <property type="match status" value="1"/>
</dbReference>
<keyword evidence="10 18" id="KW-0547">Nucleotide-binding</keyword>
<dbReference type="PROSITE" id="PS01012">
    <property type="entry name" value="FOLYLPOLYGLU_SYNT_2"/>
    <property type="match status" value="1"/>
</dbReference>
<sequence>MFWHLRRMYSGVWRGVARVRSGAVHVCQLHATGSKFCVHSGMSQWLHKFVRHLSVGLPAASHEMSKSYEEAVRTLNTLQSNAAVLEKARQLNALKQLSLPETVQLASRADISLDDLDKLSVIHVSGTKGKGSTCAFCESILRRHGYKTGFFSSPHLVEVRERIRINGEPLSKQAFSHYFWLCYDKFQNTKAAHNGVMPAYFRFLTIMAFKVFLQEKVDVSVVEVGIGGEYDSTNIIRSPVVTGVTSLDIDHTQLLGNTVEQIAWHKAGIFKSGVPALTVPQPGNSLEVMVHRAQEIGCSLSIAPPLDCYDWQQHQCHLGIPGEKQVLNVSLALQLARIWRQRHCAGRDLTALSRMGEGDHLPENQPHTDAVGVAEPFAITEKEALGVSTCRWAGRNQVIEKTGITYYLDGAHTPLSLEACVHWFKDSSAQESQRYGGSVARVLVFNCTGDRSPESLLKYLLPCDFDCAVFCPNFASTYSKKADQTNYTVAPQTTQNKCVTNENAWLKLMSEQNVSGDRNDIPSASATHVFASIHDALQWISQGRDPLFEAATNDIGKVPEVLHKCCHLQVLCVGSLHLIGGVLGLLQPDMNSTN</sequence>
<keyword evidence="7 17" id="KW-0554">One-carbon metabolism</keyword>
<comment type="cofactor">
    <cofactor evidence="17">
        <name>a monovalent cation</name>
        <dbReference type="ChEBI" id="CHEBI:60242"/>
    </cofactor>
    <text evidence="17">A monovalent cation.</text>
</comment>
<keyword evidence="13 19" id="KW-0460">Magnesium</keyword>
<proteinExistence type="inferred from homology"/>
<keyword evidence="8 17" id="KW-0436">Ligase</keyword>
<dbReference type="GO" id="GO:0005743">
    <property type="term" value="C:mitochondrial inner membrane"/>
    <property type="evidence" value="ECO:0007669"/>
    <property type="project" value="UniProtKB-SubCell"/>
</dbReference>
<evidence type="ECO:0000256" key="18">
    <source>
        <dbReference type="PIRSR" id="PIRSR038895-1"/>
    </source>
</evidence>
<evidence type="ECO:0000256" key="2">
    <source>
        <dbReference type="ARBA" id="ARBA00004305"/>
    </source>
</evidence>
<evidence type="ECO:0000256" key="4">
    <source>
        <dbReference type="ARBA" id="ARBA00005150"/>
    </source>
</evidence>
<dbReference type="GO" id="GO:0006730">
    <property type="term" value="P:one-carbon metabolic process"/>
    <property type="evidence" value="ECO:0007669"/>
    <property type="project" value="UniProtKB-KW"/>
</dbReference>
<keyword evidence="11" id="KW-0999">Mitochondrion inner membrane</keyword>
<evidence type="ECO:0000256" key="15">
    <source>
        <dbReference type="ARBA" id="ARBA00023136"/>
    </source>
</evidence>
<dbReference type="InterPro" id="IPR023600">
    <property type="entry name" value="Folylpolyglutamate_synth_euk"/>
</dbReference>
<organism evidence="20 21">
    <name type="scientific">Ridgeia piscesae</name>
    <name type="common">Tubeworm</name>
    <dbReference type="NCBI Taxonomy" id="27915"/>
    <lineage>
        <taxon>Eukaryota</taxon>
        <taxon>Metazoa</taxon>
        <taxon>Spiralia</taxon>
        <taxon>Lophotrochozoa</taxon>
        <taxon>Annelida</taxon>
        <taxon>Polychaeta</taxon>
        <taxon>Sedentaria</taxon>
        <taxon>Canalipalpata</taxon>
        <taxon>Sabellida</taxon>
        <taxon>Siboglinidae</taxon>
        <taxon>Ridgeia</taxon>
    </lineage>
</organism>
<evidence type="ECO:0000313" key="20">
    <source>
        <dbReference type="EMBL" id="KAK2166477.1"/>
    </source>
</evidence>
<feature type="binding site" evidence="18">
    <location>
        <position position="395"/>
    </location>
    <ligand>
        <name>ATP</name>
        <dbReference type="ChEBI" id="CHEBI:30616"/>
    </ligand>
</feature>
<dbReference type="InterPro" id="IPR018109">
    <property type="entry name" value="Folylpolyglutamate_synth_CS"/>
</dbReference>
<dbReference type="FunFam" id="3.40.1190.10:FF:000008">
    <property type="entry name" value="Folylpolyglutamate synthase"/>
    <property type="match status" value="1"/>
</dbReference>
<dbReference type="GO" id="GO:0005759">
    <property type="term" value="C:mitochondrial matrix"/>
    <property type="evidence" value="ECO:0007669"/>
    <property type="project" value="UniProtKB-SubCell"/>
</dbReference>
<gene>
    <name evidence="20" type="ORF">NP493_1319g01016</name>
</gene>
<dbReference type="EMBL" id="JAODUO010001319">
    <property type="protein sequence ID" value="KAK2166477.1"/>
    <property type="molecule type" value="Genomic_DNA"/>
</dbReference>
<dbReference type="EC" id="6.3.2.17" evidence="17"/>
<comment type="function">
    <text evidence="17">Catalyzes conversion of folates to polyglutamate derivatives allowing concentration of folate compounds in the cell and the intracellular retention of these cofactors, which are important substrates for most of the folate-dependent enzymes that are involved in one-carbon transfer reactions involved in purine, pyrimidine and amino acid synthesis.</text>
</comment>
<reference evidence="20" key="1">
    <citation type="journal article" date="2023" name="Mol. Biol. Evol.">
        <title>Third-Generation Sequencing Reveals the Adaptive Role of the Epigenome in Three Deep-Sea Polychaetes.</title>
        <authorList>
            <person name="Perez M."/>
            <person name="Aroh O."/>
            <person name="Sun Y."/>
            <person name="Lan Y."/>
            <person name="Juniper S.K."/>
            <person name="Young C.R."/>
            <person name="Angers B."/>
            <person name="Qian P.Y."/>
        </authorList>
    </citation>
    <scope>NUCLEOTIDE SEQUENCE</scope>
    <source>
        <strain evidence="20">R07B-5</strain>
    </source>
</reference>
<evidence type="ECO:0000313" key="21">
    <source>
        <dbReference type="Proteomes" id="UP001209878"/>
    </source>
</evidence>
<feature type="binding site" evidence="19">
    <location>
        <position position="153"/>
    </location>
    <ligand>
        <name>Mg(2+)</name>
        <dbReference type="ChEBI" id="CHEBI:18420"/>
        <label>1</label>
    </ligand>
</feature>
<dbReference type="InterPro" id="IPR001645">
    <property type="entry name" value="Folylpolyglutamate_synth"/>
</dbReference>
<protein>
    <recommendedName>
        <fullName evidence="17">Folylpolyglutamate synthase</fullName>
        <ecNumber evidence="17">6.3.2.17</ecNumber>
    </recommendedName>
    <alternativeName>
        <fullName evidence="17">Folylpoly-gamma-glutamate synthetase</fullName>
    </alternativeName>
    <alternativeName>
        <fullName evidence="17">Tetrahydrofolylpolyglutamate synthase</fullName>
    </alternativeName>
</protein>
<comment type="pathway">
    <text evidence="4 17">Cofactor biosynthesis; tetrahydrofolylpolyglutamate biosynthesis.</text>
</comment>
<comment type="caution">
    <text evidence="20">The sequence shown here is derived from an EMBL/GenBank/DDBJ whole genome shotgun (WGS) entry which is preliminary data.</text>
</comment>
<evidence type="ECO:0000256" key="7">
    <source>
        <dbReference type="ARBA" id="ARBA00022563"/>
    </source>
</evidence>
<dbReference type="AlphaFoldDB" id="A0AAD9NDQ1"/>
<dbReference type="GO" id="GO:0046872">
    <property type="term" value="F:metal ion binding"/>
    <property type="evidence" value="ECO:0007669"/>
    <property type="project" value="UniProtKB-KW"/>
</dbReference>
<evidence type="ECO:0000256" key="16">
    <source>
        <dbReference type="ARBA" id="ARBA00047493"/>
    </source>
</evidence>
<evidence type="ECO:0000256" key="9">
    <source>
        <dbReference type="ARBA" id="ARBA00022723"/>
    </source>
</evidence>
<accession>A0AAD9NDQ1</accession>
<feature type="binding site" evidence="18">
    <location>
        <position position="409"/>
    </location>
    <ligand>
        <name>ATP</name>
        <dbReference type="ChEBI" id="CHEBI:30616"/>
    </ligand>
</feature>
<comment type="catalytic activity">
    <reaction evidence="16 17">
        <text>(6S)-5,6,7,8-tetrahydrofolyl-(gamma-L-Glu)(n) + L-glutamate + ATP = (6S)-5,6,7,8-tetrahydrofolyl-(gamma-L-Glu)(n+1) + ADP + phosphate + H(+)</text>
        <dbReference type="Rhea" id="RHEA:10580"/>
        <dbReference type="Rhea" id="RHEA-COMP:14738"/>
        <dbReference type="Rhea" id="RHEA-COMP:14740"/>
        <dbReference type="ChEBI" id="CHEBI:15378"/>
        <dbReference type="ChEBI" id="CHEBI:29985"/>
        <dbReference type="ChEBI" id="CHEBI:30616"/>
        <dbReference type="ChEBI" id="CHEBI:43474"/>
        <dbReference type="ChEBI" id="CHEBI:141005"/>
        <dbReference type="ChEBI" id="CHEBI:456216"/>
        <dbReference type="EC" id="6.3.2.17"/>
    </reaction>
</comment>
<evidence type="ECO:0000256" key="12">
    <source>
        <dbReference type="ARBA" id="ARBA00022840"/>
    </source>
</evidence>
<evidence type="ECO:0000256" key="17">
    <source>
        <dbReference type="PIRNR" id="PIRNR038895"/>
    </source>
</evidence>
<dbReference type="GO" id="GO:0005829">
    <property type="term" value="C:cytosol"/>
    <property type="evidence" value="ECO:0007669"/>
    <property type="project" value="TreeGrafter"/>
</dbReference>
<keyword evidence="21" id="KW-1185">Reference proteome</keyword>
<dbReference type="PANTHER" id="PTHR11136:SF5">
    <property type="entry name" value="FOLYLPOLYGLUTAMATE SYNTHASE, MITOCHONDRIAL"/>
    <property type="match status" value="1"/>
</dbReference>
<dbReference type="NCBIfam" id="TIGR01499">
    <property type="entry name" value="folC"/>
    <property type="match status" value="1"/>
</dbReference>
<evidence type="ECO:0000256" key="8">
    <source>
        <dbReference type="ARBA" id="ARBA00022598"/>
    </source>
</evidence>
<feature type="binding site" evidence="19">
    <location>
        <position position="251"/>
    </location>
    <ligand>
        <name>Mg(2+)</name>
        <dbReference type="ChEBI" id="CHEBI:18420"/>
        <label>1</label>
    </ligand>
</feature>
<keyword evidence="9 19" id="KW-0479">Metal-binding</keyword>
<evidence type="ECO:0000256" key="13">
    <source>
        <dbReference type="ARBA" id="ARBA00022842"/>
    </source>
</evidence>
<evidence type="ECO:0000256" key="19">
    <source>
        <dbReference type="PIRSR" id="PIRSR038895-2"/>
    </source>
</evidence>
<dbReference type="Gene3D" id="3.90.190.20">
    <property type="entry name" value="Mur ligase, C-terminal domain"/>
    <property type="match status" value="1"/>
</dbReference>
<dbReference type="InterPro" id="IPR036615">
    <property type="entry name" value="Mur_ligase_C_dom_sf"/>
</dbReference>
<keyword evidence="12 18" id="KW-0067">ATP-binding</keyword>
<evidence type="ECO:0000256" key="11">
    <source>
        <dbReference type="ARBA" id="ARBA00022792"/>
    </source>
</evidence>
<evidence type="ECO:0000256" key="14">
    <source>
        <dbReference type="ARBA" id="ARBA00023128"/>
    </source>
</evidence>
<evidence type="ECO:0000256" key="5">
    <source>
        <dbReference type="ARBA" id="ARBA00008276"/>
    </source>
</evidence>
<keyword evidence="14" id="KW-0496">Mitochondrion</keyword>
<evidence type="ECO:0000256" key="10">
    <source>
        <dbReference type="ARBA" id="ARBA00022741"/>
    </source>
</evidence>
<dbReference type="PIRSF" id="PIRSF038895">
    <property type="entry name" value="FPGS"/>
    <property type="match status" value="1"/>
</dbReference>